<evidence type="ECO:0000313" key="2">
    <source>
        <dbReference type="Proteomes" id="UP001472677"/>
    </source>
</evidence>
<gene>
    <name evidence="1" type="ORF">V6N12_005781</name>
</gene>
<protein>
    <submittedName>
        <fullName evidence="1">Uncharacterized protein</fullName>
    </submittedName>
</protein>
<dbReference type="Proteomes" id="UP001472677">
    <property type="component" value="Unassembled WGS sequence"/>
</dbReference>
<sequence length="103" mass="11944">MKTALLKRPLGRPPPTLLKRRLRTWSPEATRERVLLIQRENSILTFNILTEIKSANKELKASPSEACKEIAKLKVALSHKEMEKDNAEFNKWEKLQYTSLCKP</sequence>
<proteinExistence type="predicted"/>
<keyword evidence="2" id="KW-1185">Reference proteome</keyword>
<accession>A0ABR2ASD2</accession>
<organism evidence="1 2">
    <name type="scientific">Hibiscus sabdariffa</name>
    <name type="common">roselle</name>
    <dbReference type="NCBI Taxonomy" id="183260"/>
    <lineage>
        <taxon>Eukaryota</taxon>
        <taxon>Viridiplantae</taxon>
        <taxon>Streptophyta</taxon>
        <taxon>Embryophyta</taxon>
        <taxon>Tracheophyta</taxon>
        <taxon>Spermatophyta</taxon>
        <taxon>Magnoliopsida</taxon>
        <taxon>eudicotyledons</taxon>
        <taxon>Gunneridae</taxon>
        <taxon>Pentapetalae</taxon>
        <taxon>rosids</taxon>
        <taxon>malvids</taxon>
        <taxon>Malvales</taxon>
        <taxon>Malvaceae</taxon>
        <taxon>Malvoideae</taxon>
        <taxon>Hibiscus</taxon>
    </lineage>
</organism>
<evidence type="ECO:0000313" key="1">
    <source>
        <dbReference type="EMBL" id="KAK8496746.1"/>
    </source>
</evidence>
<dbReference type="EMBL" id="JBBPBM010000348">
    <property type="protein sequence ID" value="KAK8496746.1"/>
    <property type="molecule type" value="Genomic_DNA"/>
</dbReference>
<reference evidence="1 2" key="1">
    <citation type="journal article" date="2024" name="G3 (Bethesda)">
        <title>Genome assembly of Hibiscus sabdariffa L. provides insights into metabolisms of medicinal natural products.</title>
        <authorList>
            <person name="Kim T."/>
        </authorList>
    </citation>
    <scope>NUCLEOTIDE SEQUENCE [LARGE SCALE GENOMIC DNA]</scope>
    <source>
        <strain evidence="1">TK-2024</strain>
        <tissue evidence="1">Old leaves</tissue>
    </source>
</reference>
<comment type="caution">
    <text evidence="1">The sequence shown here is derived from an EMBL/GenBank/DDBJ whole genome shotgun (WGS) entry which is preliminary data.</text>
</comment>
<name>A0ABR2ASD2_9ROSI</name>